<sequence>MKLTKTVTSRRGNVYIVDLTLVGNDINFVTVKDENGKEVFVGSGGLNRKYNKNNYLVESVHDIILHVEEKYSNYESLKAFEIWNGKIN</sequence>
<comment type="caution">
    <text evidence="1">The sequence shown here is derived from an EMBL/GenBank/DDBJ whole genome shotgun (WGS) entry which is preliminary data.</text>
</comment>
<dbReference type="RefSeq" id="WP_327967257.1">
    <property type="nucleotide sequence ID" value="NZ_JARMQG010000084.1"/>
</dbReference>
<name>A0ABU6N8B6_9BACI</name>
<dbReference type="EMBL" id="JARMQG010000084">
    <property type="protein sequence ID" value="MED3562345.1"/>
    <property type="molecule type" value="Genomic_DNA"/>
</dbReference>
<gene>
    <name evidence="1" type="ORF">P4447_07740</name>
</gene>
<evidence type="ECO:0000313" key="1">
    <source>
        <dbReference type="EMBL" id="MED3562345.1"/>
    </source>
</evidence>
<organism evidence="1 2">
    <name type="scientific">Bacillus xiapuensis</name>
    <dbReference type="NCBI Taxonomy" id="2014075"/>
    <lineage>
        <taxon>Bacteria</taxon>
        <taxon>Bacillati</taxon>
        <taxon>Bacillota</taxon>
        <taxon>Bacilli</taxon>
        <taxon>Bacillales</taxon>
        <taxon>Bacillaceae</taxon>
        <taxon>Bacillus</taxon>
    </lineage>
</organism>
<proteinExistence type="predicted"/>
<keyword evidence="2" id="KW-1185">Reference proteome</keyword>
<protein>
    <submittedName>
        <fullName evidence="1">Uncharacterized protein</fullName>
    </submittedName>
</protein>
<accession>A0ABU6N8B6</accession>
<evidence type="ECO:0000313" key="2">
    <source>
        <dbReference type="Proteomes" id="UP001330749"/>
    </source>
</evidence>
<reference evidence="1 2" key="1">
    <citation type="submission" date="2023-03" db="EMBL/GenBank/DDBJ databases">
        <title>Bacillus Genome Sequencing.</title>
        <authorList>
            <person name="Dunlap C."/>
        </authorList>
    </citation>
    <scope>NUCLEOTIDE SEQUENCE [LARGE SCALE GENOMIC DNA]</scope>
    <source>
        <strain evidence="1 2">B-14544</strain>
    </source>
</reference>
<dbReference type="Proteomes" id="UP001330749">
    <property type="component" value="Unassembled WGS sequence"/>
</dbReference>